<feature type="domain" description="Saposin B-type" evidence="3">
    <location>
        <begin position="20"/>
        <end position="98"/>
    </location>
</feature>
<evidence type="ECO:0000256" key="2">
    <source>
        <dbReference type="SAM" id="SignalP"/>
    </source>
</evidence>
<dbReference type="Proteomes" id="UP000095287">
    <property type="component" value="Unplaced"/>
</dbReference>
<feature type="signal peptide" evidence="2">
    <location>
        <begin position="1"/>
        <end position="19"/>
    </location>
</feature>
<dbReference type="InterPro" id="IPR011001">
    <property type="entry name" value="Saposin-like"/>
</dbReference>
<keyword evidence="1" id="KW-1015">Disulfide bond</keyword>
<keyword evidence="2" id="KW-0732">Signal</keyword>
<evidence type="ECO:0000313" key="4">
    <source>
        <dbReference type="Proteomes" id="UP000095287"/>
    </source>
</evidence>
<feature type="chain" id="PRO_5009315082" evidence="2">
    <location>
        <begin position="20"/>
        <end position="98"/>
    </location>
</feature>
<dbReference type="InterPro" id="IPR008139">
    <property type="entry name" value="SaposinB_dom"/>
</dbReference>
<protein>
    <submittedName>
        <fullName evidence="5">Saposin B-type domain-containing protein</fullName>
    </submittedName>
</protein>
<organism evidence="4 5">
    <name type="scientific">Steinernema glaseri</name>
    <dbReference type="NCBI Taxonomy" id="37863"/>
    <lineage>
        <taxon>Eukaryota</taxon>
        <taxon>Metazoa</taxon>
        <taxon>Ecdysozoa</taxon>
        <taxon>Nematoda</taxon>
        <taxon>Chromadorea</taxon>
        <taxon>Rhabditida</taxon>
        <taxon>Tylenchina</taxon>
        <taxon>Panagrolaimomorpha</taxon>
        <taxon>Strongyloidoidea</taxon>
        <taxon>Steinernematidae</taxon>
        <taxon>Steinernema</taxon>
    </lineage>
</organism>
<evidence type="ECO:0000313" key="5">
    <source>
        <dbReference type="WBParaSite" id="L893_g9442.t1"/>
    </source>
</evidence>
<dbReference type="AlphaFoldDB" id="A0A1I8ATX5"/>
<proteinExistence type="predicted"/>
<keyword evidence="4" id="KW-1185">Reference proteome</keyword>
<sequence length="98" mass="10763">MKLLICLFIIGSLLPIAKADSPLCQICTVIVGAVEEALEDDQNSIDEIGKDVCDKLFKGDFWKELVCKTVVDGAVSQAEEDIKNKEKPQIICAKIHLC</sequence>
<evidence type="ECO:0000259" key="3">
    <source>
        <dbReference type="PROSITE" id="PS50015"/>
    </source>
</evidence>
<dbReference type="PROSITE" id="PS50015">
    <property type="entry name" value="SAP_B"/>
    <property type="match status" value="1"/>
</dbReference>
<evidence type="ECO:0000256" key="1">
    <source>
        <dbReference type="ARBA" id="ARBA00023157"/>
    </source>
</evidence>
<dbReference type="SUPFAM" id="SSF47862">
    <property type="entry name" value="Saposin"/>
    <property type="match status" value="1"/>
</dbReference>
<dbReference type="WBParaSite" id="L893_g9442.t1">
    <property type="protein sequence ID" value="L893_g9442.t1"/>
    <property type="gene ID" value="L893_g9442"/>
</dbReference>
<name>A0A1I8ATX5_9BILA</name>
<dbReference type="Gene3D" id="1.10.225.10">
    <property type="entry name" value="Saposin-like"/>
    <property type="match status" value="1"/>
</dbReference>
<dbReference type="SMART" id="SM00741">
    <property type="entry name" value="SapB"/>
    <property type="match status" value="1"/>
</dbReference>
<reference evidence="5" key="1">
    <citation type="submission" date="2016-11" db="UniProtKB">
        <authorList>
            <consortium name="WormBaseParasite"/>
        </authorList>
    </citation>
    <scope>IDENTIFICATION</scope>
</reference>
<accession>A0A1I8ATX5</accession>